<dbReference type="AlphaFoldDB" id="X0Z3K9"/>
<dbReference type="InterPro" id="IPR012334">
    <property type="entry name" value="Pectin_lyas_fold"/>
</dbReference>
<protein>
    <recommendedName>
        <fullName evidence="1">Right handed beta helix domain-containing protein</fullName>
    </recommendedName>
</protein>
<dbReference type="InterPro" id="IPR039448">
    <property type="entry name" value="Beta_helix"/>
</dbReference>
<feature type="non-terminal residue" evidence="2">
    <location>
        <position position="1"/>
    </location>
</feature>
<name>X0Z3K9_9ZZZZ</name>
<dbReference type="NCBIfam" id="TIGR03804">
    <property type="entry name" value="para_beta_helix"/>
    <property type="match status" value="1"/>
</dbReference>
<organism evidence="2">
    <name type="scientific">marine sediment metagenome</name>
    <dbReference type="NCBI Taxonomy" id="412755"/>
    <lineage>
        <taxon>unclassified sequences</taxon>
        <taxon>metagenomes</taxon>
        <taxon>ecological metagenomes</taxon>
    </lineage>
</organism>
<dbReference type="EMBL" id="BART01007810">
    <property type="protein sequence ID" value="GAG63915.1"/>
    <property type="molecule type" value="Genomic_DNA"/>
</dbReference>
<sequence length="312" mass="32952">VNACHNNNFSGNTCNANGTNGIWLNASSNNTVSANTCNDNDIDDGNNFGGIYLSGDSNNNTFTGNTSNNNNNAGGGDGHGINIVDGACNNNTVGGNTLIGNSDNEFGGSYYCLGQSDSDTTFEWVDAGVNTMDCYVWLGTYFRGSIQIIEGYDFVLNATATTKLSDPSGTLLTELWHLWSDMTVSGDIAVTGTVDGVDIAARDHAKQHPMDHGDYHTRTDVTTLNADINKHGFLKKLDNTATNFMNGTGNWSVPAGSYVDADAVQAVEDAGLVLSATKVITTADESTVFTFGRSQIGYGARLGMMLIGSHIC</sequence>
<proteinExistence type="predicted"/>
<feature type="domain" description="Right handed beta helix" evidence="1">
    <location>
        <begin position="4"/>
        <end position="109"/>
    </location>
</feature>
<dbReference type="SUPFAM" id="SSF51126">
    <property type="entry name" value="Pectin lyase-like"/>
    <property type="match status" value="1"/>
</dbReference>
<dbReference type="Gene3D" id="2.160.20.10">
    <property type="entry name" value="Single-stranded right-handed beta-helix, Pectin lyase-like"/>
    <property type="match status" value="1"/>
</dbReference>
<accession>X0Z3K9</accession>
<comment type="caution">
    <text evidence="2">The sequence shown here is derived from an EMBL/GenBank/DDBJ whole genome shotgun (WGS) entry which is preliminary data.</text>
</comment>
<dbReference type="InterPro" id="IPR006626">
    <property type="entry name" value="PbH1"/>
</dbReference>
<dbReference type="SMART" id="SM00710">
    <property type="entry name" value="PbH1"/>
    <property type="match status" value="4"/>
</dbReference>
<gene>
    <name evidence="2" type="ORF">S01H4_17698</name>
</gene>
<evidence type="ECO:0000313" key="2">
    <source>
        <dbReference type="EMBL" id="GAG63915.1"/>
    </source>
</evidence>
<reference evidence="2" key="1">
    <citation type="journal article" date="2014" name="Front. Microbiol.">
        <title>High frequency of phylogenetically diverse reductive dehalogenase-homologous genes in deep subseafloor sedimentary metagenomes.</title>
        <authorList>
            <person name="Kawai M."/>
            <person name="Futagami T."/>
            <person name="Toyoda A."/>
            <person name="Takaki Y."/>
            <person name="Nishi S."/>
            <person name="Hori S."/>
            <person name="Arai W."/>
            <person name="Tsubouchi T."/>
            <person name="Morono Y."/>
            <person name="Uchiyama I."/>
            <person name="Ito T."/>
            <person name="Fujiyama A."/>
            <person name="Inagaki F."/>
            <person name="Takami H."/>
        </authorList>
    </citation>
    <scope>NUCLEOTIDE SEQUENCE</scope>
    <source>
        <strain evidence="2">Expedition CK06-06</strain>
    </source>
</reference>
<evidence type="ECO:0000259" key="1">
    <source>
        <dbReference type="Pfam" id="PF13229"/>
    </source>
</evidence>
<dbReference type="Pfam" id="PF13229">
    <property type="entry name" value="Beta_helix"/>
    <property type="match status" value="1"/>
</dbReference>
<dbReference type="InterPro" id="IPR011050">
    <property type="entry name" value="Pectin_lyase_fold/virulence"/>
</dbReference>
<dbReference type="InterPro" id="IPR022441">
    <property type="entry name" value="Para_beta_helix_rpt-2"/>
</dbReference>